<keyword evidence="2" id="KW-1133">Transmembrane helix</keyword>
<comment type="caution">
    <text evidence="4">The sequence shown here is derived from an EMBL/GenBank/DDBJ whole genome shotgun (WGS) entry which is preliminary data.</text>
</comment>
<dbReference type="InterPro" id="IPR025584">
    <property type="entry name" value="Cthe_2159"/>
</dbReference>
<accession>A0A4Q7NY29</accession>
<proteinExistence type="predicted"/>
<dbReference type="InterPro" id="IPR013378">
    <property type="entry name" value="InlB-like_B-rpt"/>
</dbReference>
<dbReference type="Gene3D" id="2.60.40.4270">
    <property type="entry name" value="Listeria-Bacteroides repeat domain"/>
    <property type="match status" value="1"/>
</dbReference>
<sequence>MKRLTSMLLVLCMVFAWMPMAAFAAGSGTNPTEIWVNGVDILRDSDKTLECGGGTADYEESSNTLILNSAAITAREGREGAGIYANGDLKIVLHGSSFIDSSVVSESGEAVSVGVKADGALNISGSGSLHVDTEFAAFVSERDMTFAGGVITASSALSNAFYARASLGISGGDITAVSNNYPALWADTNLTITGGKVNAASSGSNGMGAGGSLSIGGAADVTAEGFYPGLFANDGISISGGKVDATGTDDSGIFTNETLSISGTSNVTAMGGRYCGLQAGGAITISGGKVNAASPNDSAIYTPDSITVTGSPEITAEGYLRALQTADLDISGGTINATSMGESAITATEKLSITGNANVIANGKVCALLAANVMILSAKNIEAYSETNYAVSNVTKDKDIIIGGKLMAESQNVYAIRSFGGIITDSNADISAKGGWGGIQADGDITFNGSKIEAAGKDDDGVYSTGVISINGGSVHAKGGAGYAAIRAKSVQTAGEAAASKIELSNLVEKNGGKVAFMDWFVSDTKAKSFTTFIGKDDTTLNTSMSNALREIWLAAPYTVTFDVNGGDGDHFTEKVYPNNKVTKPADPTKSGGYIFSGWFNGDTAFDFTATTISEDMTLTANWHAHTYGEGWKSDATNHWHECTADDGAKNDVAAHEAGGWMIDKEATETEKGRQHRECTVCQYVMETEEIPVIPPQHTHTPSAEWTADANHHWQECSCGEHINAAAHNYGEWTEIKSATETEKGSKERICSACGYKEIADIPAAEKPDSPQTGGSSNMSLWAALLLVSGGAFTGTVAIGKKKRRFEEEK</sequence>
<evidence type="ECO:0000256" key="2">
    <source>
        <dbReference type="SAM" id="Phobius"/>
    </source>
</evidence>
<reference evidence="4 5" key="1">
    <citation type="submission" date="2019-02" db="EMBL/GenBank/DDBJ databases">
        <title>Genomic Encyclopedia of Type Strains, Phase IV (KMG-IV): sequencing the most valuable type-strain genomes for metagenomic binning, comparative biology and taxonomic classification.</title>
        <authorList>
            <person name="Goeker M."/>
        </authorList>
    </citation>
    <scope>NUCLEOTIDE SEQUENCE [LARGE SCALE GENOMIC DNA]</scope>
    <source>
        <strain evidence="4 5">DSM 29486</strain>
    </source>
</reference>
<feature type="transmembrane region" description="Helical" evidence="2">
    <location>
        <begin position="779"/>
        <end position="800"/>
    </location>
</feature>
<evidence type="ECO:0000256" key="3">
    <source>
        <dbReference type="SAM" id="SignalP"/>
    </source>
</evidence>
<keyword evidence="2" id="KW-0472">Membrane</keyword>
<feature type="chain" id="PRO_5020573905" evidence="3">
    <location>
        <begin position="25"/>
        <end position="810"/>
    </location>
</feature>
<keyword evidence="3" id="KW-0732">Signal</keyword>
<dbReference type="EMBL" id="SGXF01000009">
    <property type="protein sequence ID" value="RZS92326.1"/>
    <property type="molecule type" value="Genomic_DNA"/>
</dbReference>
<dbReference type="Pfam" id="PF09479">
    <property type="entry name" value="Flg_new"/>
    <property type="match status" value="1"/>
</dbReference>
<dbReference type="RefSeq" id="WP_130436272.1">
    <property type="nucleotide sequence ID" value="NZ_SGXF01000009.1"/>
</dbReference>
<dbReference type="NCBIfam" id="TIGR02543">
    <property type="entry name" value="List_Bact_rpt"/>
    <property type="match status" value="1"/>
</dbReference>
<dbReference type="GO" id="GO:0030313">
    <property type="term" value="C:cell envelope"/>
    <property type="evidence" value="ECO:0007669"/>
    <property type="project" value="UniProtKB-SubCell"/>
</dbReference>
<keyword evidence="2" id="KW-0812">Transmembrane</keyword>
<dbReference type="AlphaFoldDB" id="A0A4Q7NY29"/>
<gene>
    <name evidence="4" type="ORF">EV209_3040</name>
</gene>
<evidence type="ECO:0000313" key="5">
    <source>
        <dbReference type="Proteomes" id="UP000292927"/>
    </source>
</evidence>
<feature type="signal peptide" evidence="3">
    <location>
        <begin position="1"/>
        <end position="24"/>
    </location>
</feature>
<dbReference type="Proteomes" id="UP000292927">
    <property type="component" value="Unassembled WGS sequence"/>
</dbReference>
<evidence type="ECO:0000313" key="4">
    <source>
        <dbReference type="EMBL" id="RZS92326.1"/>
    </source>
</evidence>
<evidence type="ECO:0000256" key="1">
    <source>
        <dbReference type="ARBA" id="ARBA00004196"/>
    </source>
</evidence>
<organism evidence="4 5">
    <name type="scientific">Cuneatibacter caecimuris</name>
    <dbReference type="NCBI Taxonomy" id="1796618"/>
    <lineage>
        <taxon>Bacteria</taxon>
        <taxon>Bacillati</taxon>
        <taxon>Bacillota</taxon>
        <taxon>Clostridia</taxon>
        <taxon>Lachnospirales</taxon>
        <taxon>Lachnospiraceae</taxon>
        <taxon>Cuneatibacter</taxon>
    </lineage>
</organism>
<dbReference type="Pfam" id="PF14262">
    <property type="entry name" value="Cthe_2159"/>
    <property type="match status" value="1"/>
</dbReference>
<dbReference type="OrthoDB" id="7820733at2"/>
<dbReference type="InterPro" id="IPR042229">
    <property type="entry name" value="Listeria/Bacterioides_rpt_sf"/>
</dbReference>
<comment type="subcellular location">
    <subcellularLocation>
        <location evidence="1">Cell envelope</location>
    </subcellularLocation>
</comment>
<protein>
    <submittedName>
        <fullName evidence="4">Putative repeat protein (TIGR02543 family)</fullName>
    </submittedName>
</protein>
<name>A0A4Q7NY29_9FIRM</name>
<keyword evidence="5" id="KW-1185">Reference proteome</keyword>